<dbReference type="AlphaFoldDB" id="A0AA38PM77"/>
<name>A0AA38PM77_9AGAR</name>
<dbReference type="EMBL" id="MU805936">
    <property type="protein sequence ID" value="KAJ3845464.1"/>
    <property type="molecule type" value="Genomic_DNA"/>
</dbReference>
<comment type="caution">
    <text evidence="3">The sequence shown here is derived from an EMBL/GenBank/DDBJ whole genome shotgun (WGS) entry which is preliminary data.</text>
</comment>
<keyword evidence="4" id="KW-1185">Reference proteome</keyword>
<proteinExistence type="predicted"/>
<accession>A0AA38PM77</accession>
<evidence type="ECO:0000313" key="4">
    <source>
        <dbReference type="Proteomes" id="UP001163846"/>
    </source>
</evidence>
<sequence length="234" mass="25922">MRKLSYVITFLAVVVSLVATILSLKRVDWLVVQTKQVLHTQITRYYGLTTLCELTHVDIPGNDLGHDHDNSNNSNNNNSNSNNSKLEYTSYTCRPFPKRVQDKCEEDHPGFCAAWTSAGYAVEISIGFAVLALFAILIGLSTGSRRRRIWKAVAGLVGLHAVMQVVAFAIVTDSMRTDAFPTFEYAKPGIGFIFNTFGWIFSVLIATGVVLTGIFADRGHKWAAGNRAYRRIDG</sequence>
<keyword evidence="2" id="KW-0472">Membrane</keyword>
<evidence type="ECO:0000256" key="1">
    <source>
        <dbReference type="SAM" id="MobiDB-lite"/>
    </source>
</evidence>
<evidence type="ECO:0000256" key="2">
    <source>
        <dbReference type="SAM" id="Phobius"/>
    </source>
</evidence>
<keyword evidence="2" id="KW-0812">Transmembrane</keyword>
<reference evidence="3" key="1">
    <citation type="submission" date="2022-08" db="EMBL/GenBank/DDBJ databases">
        <authorList>
            <consortium name="DOE Joint Genome Institute"/>
            <person name="Min B."/>
            <person name="Riley R."/>
            <person name="Sierra-Patev S."/>
            <person name="Naranjo-Ortiz M."/>
            <person name="Looney B."/>
            <person name="Konkel Z."/>
            <person name="Slot J.C."/>
            <person name="Sakamoto Y."/>
            <person name="Steenwyk J.L."/>
            <person name="Rokas A."/>
            <person name="Carro J."/>
            <person name="Camarero S."/>
            <person name="Ferreira P."/>
            <person name="Molpeceres G."/>
            <person name="Ruiz-Duenas F.J."/>
            <person name="Serrano A."/>
            <person name="Henrissat B."/>
            <person name="Drula E."/>
            <person name="Hughes K.W."/>
            <person name="Mata J.L."/>
            <person name="Ishikawa N.K."/>
            <person name="Vargas-Isla R."/>
            <person name="Ushijima S."/>
            <person name="Smith C.A."/>
            <person name="Ahrendt S."/>
            <person name="Andreopoulos W."/>
            <person name="He G."/>
            <person name="Labutti K."/>
            <person name="Lipzen A."/>
            <person name="Ng V."/>
            <person name="Sandor L."/>
            <person name="Barry K."/>
            <person name="Martinez A.T."/>
            <person name="Xiao Y."/>
            <person name="Gibbons J.G."/>
            <person name="Terashima K."/>
            <person name="Hibbett D.S."/>
            <person name="Grigoriev I.V."/>
        </authorList>
    </citation>
    <scope>NUCLEOTIDE SEQUENCE</scope>
    <source>
        <strain evidence="3">TFB9207</strain>
    </source>
</reference>
<organism evidence="3 4">
    <name type="scientific">Lentinula raphanica</name>
    <dbReference type="NCBI Taxonomy" id="153919"/>
    <lineage>
        <taxon>Eukaryota</taxon>
        <taxon>Fungi</taxon>
        <taxon>Dikarya</taxon>
        <taxon>Basidiomycota</taxon>
        <taxon>Agaricomycotina</taxon>
        <taxon>Agaricomycetes</taxon>
        <taxon>Agaricomycetidae</taxon>
        <taxon>Agaricales</taxon>
        <taxon>Marasmiineae</taxon>
        <taxon>Omphalotaceae</taxon>
        <taxon>Lentinula</taxon>
    </lineage>
</organism>
<feature type="transmembrane region" description="Helical" evidence="2">
    <location>
        <begin position="152"/>
        <end position="172"/>
    </location>
</feature>
<feature type="region of interest" description="Disordered" evidence="1">
    <location>
        <begin position="65"/>
        <end position="84"/>
    </location>
</feature>
<keyword evidence="2" id="KW-1133">Transmembrane helix</keyword>
<feature type="compositionally biased region" description="Low complexity" evidence="1">
    <location>
        <begin position="71"/>
        <end position="84"/>
    </location>
</feature>
<feature type="transmembrane region" description="Helical" evidence="2">
    <location>
        <begin position="118"/>
        <end position="140"/>
    </location>
</feature>
<protein>
    <submittedName>
        <fullName evidence="3">Uncharacterized protein</fullName>
    </submittedName>
</protein>
<feature type="transmembrane region" description="Helical" evidence="2">
    <location>
        <begin position="192"/>
        <end position="216"/>
    </location>
</feature>
<gene>
    <name evidence="3" type="ORF">F5878DRAFT_599255</name>
</gene>
<evidence type="ECO:0000313" key="3">
    <source>
        <dbReference type="EMBL" id="KAJ3845464.1"/>
    </source>
</evidence>
<dbReference type="Proteomes" id="UP001163846">
    <property type="component" value="Unassembled WGS sequence"/>
</dbReference>
<dbReference type="Gene3D" id="1.20.140.150">
    <property type="match status" value="1"/>
</dbReference>